<keyword evidence="3" id="KW-0560">Oxidoreductase</keyword>
<evidence type="ECO:0000256" key="2">
    <source>
        <dbReference type="ARBA" id="ARBA00022723"/>
    </source>
</evidence>
<dbReference type="GO" id="GO:0051537">
    <property type="term" value="F:2 iron, 2 sulfur cluster binding"/>
    <property type="evidence" value="ECO:0007669"/>
    <property type="project" value="UniProtKB-KW"/>
</dbReference>
<dbReference type="InterPro" id="IPR044043">
    <property type="entry name" value="VanA_C_cat"/>
</dbReference>
<dbReference type="GO" id="GO:0008168">
    <property type="term" value="F:methyltransferase activity"/>
    <property type="evidence" value="ECO:0007669"/>
    <property type="project" value="UniProtKB-KW"/>
</dbReference>
<dbReference type="Gene3D" id="2.102.10.10">
    <property type="entry name" value="Rieske [2Fe-2S] iron-sulphur domain"/>
    <property type="match status" value="1"/>
</dbReference>
<keyword evidence="1" id="KW-0001">2Fe-2S</keyword>
<keyword evidence="7" id="KW-0808">Transferase</keyword>
<evidence type="ECO:0000313" key="8">
    <source>
        <dbReference type="Proteomes" id="UP000182241"/>
    </source>
</evidence>
<accession>A0A1H4YME0</accession>
<evidence type="ECO:0000256" key="3">
    <source>
        <dbReference type="ARBA" id="ARBA00023002"/>
    </source>
</evidence>
<dbReference type="GO" id="GO:0004497">
    <property type="term" value="F:monooxygenase activity"/>
    <property type="evidence" value="ECO:0007669"/>
    <property type="project" value="UniProtKB-KW"/>
</dbReference>
<dbReference type="Gene3D" id="3.90.380.10">
    <property type="entry name" value="Naphthalene 1,2-dioxygenase Alpha Subunit, Chain A, domain 1"/>
    <property type="match status" value="1"/>
</dbReference>
<keyword evidence="5" id="KW-0411">Iron-sulfur</keyword>
<dbReference type="RefSeq" id="WP_068739601.1">
    <property type="nucleotide sequence ID" value="NZ_CBDRGN010000009.1"/>
</dbReference>
<keyword evidence="7" id="KW-0503">Monooxygenase</keyword>
<feature type="domain" description="Rieske" evidence="6">
    <location>
        <begin position="18"/>
        <end position="119"/>
    </location>
</feature>
<keyword evidence="7" id="KW-0489">Methyltransferase</keyword>
<evidence type="ECO:0000313" key="7">
    <source>
        <dbReference type="EMBL" id="SED19037.1"/>
    </source>
</evidence>
<dbReference type="PROSITE" id="PS51296">
    <property type="entry name" value="RIESKE"/>
    <property type="match status" value="1"/>
</dbReference>
<evidence type="ECO:0000259" key="6">
    <source>
        <dbReference type="PROSITE" id="PS51296"/>
    </source>
</evidence>
<dbReference type="Pfam" id="PF00355">
    <property type="entry name" value="Rieske"/>
    <property type="match status" value="1"/>
</dbReference>
<proteinExistence type="predicted"/>
<dbReference type="InterPro" id="IPR036922">
    <property type="entry name" value="Rieske_2Fe-2S_sf"/>
</dbReference>
<protein>
    <submittedName>
        <fullName evidence="7">Vanillate O-demethylase monooxygenase subunit</fullName>
    </submittedName>
</protein>
<evidence type="ECO:0000256" key="1">
    <source>
        <dbReference type="ARBA" id="ARBA00022714"/>
    </source>
</evidence>
<dbReference type="SUPFAM" id="SSF50022">
    <property type="entry name" value="ISP domain"/>
    <property type="match status" value="1"/>
</dbReference>
<dbReference type="GO" id="GO:0016705">
    <property type="term" value="F:oxidoreductase activity, acting on paired donors, with incorporation or reduction of molecular oxygen"/>
    <property type="evidence" value="ECO:0007669"/>
    <property type="project" value="UniProtKB-ARBA"/>
</dbReference>
<gene>
    <name evidence="7" type="ORF">SAMN04489793_4241</name>
</gene>
<dbReference type="EMBL" id="FNSA01000003">
    <property type="protein sequence ID" value="SED19037.1"/>
    <property type="molecule type" value="Genomic_DNA"/>
</dbReference>
<reference evidence="8" key="1">
    <citation type="submission" date="2016-10" db="EMBL/GenBank/DDBJ databases">
        <authorList>
            <person name="Varghese N."/>
            <person name="Submissions S."/>
        </authorList>
    </citation>
    <scope>NUCLEOTIDE SEQUENCE [LARGE SCALE GENOMIC DNA]</scope>
    <source>
        <strain evidence="8">DSM 44234</strain>
    </source>
</reference>
<dbReference type="InterPro" id="IPR017941">
    <property type="entry name" value="Rieske_2Fe-2S"/>
</dbReference>
<dbReference type="SUPFAM" id="SSF55961">
    <property type="entry name" value="Bet v1-like"/>
    <property type="match status" value="1"/>
</dbReference>
<dbReference type="GO" id="GO:0032259">
    <property type="term" value="P:methylation"/>
    <property type="evidence" value="ECO:0007669"/>
    <property type="project" value="UniProtKB-KW"/>
</dbReference>
<evidence type="ECO:0000256" key="5">
    <source>
        <dbReference type="ARBA" id="ARBA00023014"/>
    </source>
</evidence>
<dbReference type="PANTHER" id="PTHR21266">
    <property type="entry name" value="IRON-SULFUR DOMAIN CONTAINING PROTEIN"/>
    <property type="match status" value="1"/>
</dbReference>
<dbReference type="STRING" id="57704.SAMN04489793_4241"/>
<evidence type="ECO:0000256" key="4">
    <source>
        <dbReference type="ARBA" id="ARBA00023004"/>
    </source>
</evidence>
<sequence>MNDTARNHPAADYPRDCWYVVATAAEVGYGFTARRVLDTSVVLFRLSDGAIAALEDRCAHRPYPLSAGRREDDFVVCGYHGCTYDATGRWVSVPSQDHPPSSARVRAFPVVERGPFVWIWAGTPGGERLRPPPATPWLHGDGWTSVGERREVAANLQLLHEHYLDLSNVVAMHPEMMPPGIEALPPLEDVEVSEVSVSYRRELPEAPLAPWEAAVTGLDEATASTPFGRTETGTFVTPGLHKQTYTIIGATGPELELVRTHGFTPQSSGVTHVFLQISWRGAAVSPDIGEQLIGVFHAMADRDVAVLETMQRCLDEDPSPRRYVNVKADRAAVRARRILTTMVEDERGI</sequence>
<keyword evidence="8" id="KW-1185">Reference proteome</keyword>
<organism evidence="7 8">
    <name type="scientific">Tsukamurella tyrosinosolvens</name>
    <dbReference type="NCBI Taxonomy" id="57704"/>
    <lineage>
        <taxon>Bacteria</taxon>
        <taxon>Bacillati</taxon>
        <taxon>Actinomycetota</taxon>
        <taxon>Actinomycetes</taxon>
        <taxon>Mycobacteriales</taxon>
        <taxon>Tsukamurellaceae</taxon>
        <taxon>Tsukamurella</taxon>
    </lineage>
</organism>
<dbReference type="Proteomes" id="UP000182241">
    <property type="component" value="Unassembled WGS sequence"/>
</dbReference>
<keyword evidence="4" id="KW-0408">Iron</keyword>
<dbReference type="InterPro" id="IPR050584">
    <property type="entry name" value="Cholesterol_7-desaturase"/>
</dbReference>
<dbReference type="Pfam" id="PF19112">
    <property type="entry name" value="VanA_C"/>
    <property type="match status" value="1"/>
</dbReference>
<dbReference type="AlphaFoldDB" id="A0A1H4YME0"/>
<keyword evidence="2" id="KW-0479">Metal-binding</keyword>
<name>A0A1H4YME0_TSUTY</name>
<dbReference type="GO" id="GO:0046872">
    <property type="term" value="F:metal ion binding"/>
    <property type="evidence" value="ECO:0007669"/>
    <property type="project" value="UniProtKB-KW"/>
</dbReference>
<dbReference type="OrthoDB" id="5243643at2"/>
<dbReference type="PANTHER" id="PTHR21266:SF60">
    <property type="entry name" value="3-KETOSTEROID-9-ALPHA-MONOOXYGENASE, OXYGENASE COMPONENT"/>
    <property type="match status" value="1"/>
</dbReference>